<dbReference type="CDD" id="cd14791">
    <property type="entry name" value="GH36"/>
    <property type="match status" value="1"/>
</dbReference>
<protein>
    <submittedName>
        <fullName evidence="1">Alpha-galactosidase</fullName>
    </submittedName>
</protein>
<dbReference type="Proteomes" id="UP000564644">
    <property type="component" value="Unassembled WGS sequence"/>
</dbReference>
<comment type="caution">
    <text evidence="1">The sequence shown here is derived from an EMBL/GenBank/DDBJ whole genome shotgun (WGS) entry which is preliminary data.</text>
</comment>
<name>A0A7X0SIM7_9BACL</name>
<dbReference type="GO" id="GO:0004557">
    <property type="term" value="F:alpha-galactosidase activity"/>
    <property type="evidence" value="ECO:0007669"/>
    <property type="project" value="InterPro"/>
</dbReference>
<dbReference type="Pfam" id="PF02065">
    <property type="entry name" value="Melibiase"/>
    <property type="match status" value="1"/>
</dbReference>
<evidence type="ECO:0000313" key="2">
    <source>
        <dbReference type="Proteomes" id="UP000564644"/>
    </source>
</evidence>
<sequence length="624" mass="71003">MVSCGATAPSATIRRKIIKIEKGEKPAVLNVSTEKHTFALEGGDERFEKRLNVVQLQEGLDLIEIKVSAKQAAEPPVLALSWNHPVSDIHGCWHASADRNKGFRADWMRKLRSNLAASAPAVSFFNLNGQNRLTFAYSDALNTVQFMAGVHEESGEFRCRIELFTEAAGPIADYEASLLVDTRDLPYYDSLRNVGEWWAAMPEYAAAPVPDTAKMPMYSTWYSMHQNMTAARIEAQCRIAKEMGMEAVIVDDGWQTGDMNRGYAYCGDWEAYEGKFADMRGHVNAVHRLGMKFLLWYSVPYIGRFSRAWDRFKDKILRFNERIGAGVLDPRYPDVREYIISKYEQAVREWKLDGFKLDFIDQFYRPDDSIVSSADGRDYESIPLAVDRLLTDSIGRLRRLDPDIMVEFRQPYVGPAMRKYGNLFRASDCPNDSLQNRIRTLDIRLLCGDTAAHADMIMWNEGEPAESAALQFINILFSVPQISVNLDRIPPEHAEMLKFWLGFWKKNRSVLLGGDLAPRNPELLYPVVQADGDGRSILATYHDELLRYRNVPHTGELTLINGRLREGLYLELEEDLGEAKIEMYDCRGRIVRTESVAMKRDVHRLAVPPAGLAHIQFARKENAK</sequence>
<dbReference type="InterPro" id="IPR002252">
    <property type="entry name" value="Glyco_hydro_36"/>
</dbReference>
<dbReference type="InterPro" id="IPR017853">
    <property type="entry name" value="GH"/>
</dbReference>
<dbReference type="PANTHER" id="PTHR43053">
    <property type="entry name" value="GLYCOSIDASE FAMILY 31"/>
    <property type="match status" value="1"/>
</dbReference>
<dbReference type="GO" id="GO:0016052">
    <property type="term" value="P:carbohydrate catabolic process"/>
    <property type="evidence" value="ECO:0007669"/>
    <property type="project" value="InterPro"/>
</dbReference>
<dbReference type="Gene3D" id="3.20.20.70">
    <property type="entry name" value="Aldolase class I"/>
    <property type="match status" value="1"/>
</dbReference>
<reference evidence="1 2" key="1">
    <citation type="submission" date="2020-08" db="EMBL/GenBank/DDBJ databases">
        <title>Cohnella phylogeny.</title>
        <authorList>
            <person name="Dunlap C."/>
        </authorList>
    </citation>
    <scope>NUCLEOTIDE SEQUENCE [LARGE SCALE GENOMIC DNA]</scope>
    <source>
        <strain evidence="1 2">CBP 2801</strain>
    </source>
</reference>
<dbReference type="EMBL" id="JACJVO010000001">
    <property type="protein sequence ID" value="MBB6729449.1"/>
    <property type="molecule type" value="Genomic_DNA"/>
</dbReference>
<organism evidence="1 2">
    <name type="scientific">Cohnella zeiphila</name>
    <dbReference type="NCBI Taxonomy" id="2761120"/>
    <lineage>
        <taxon>Bacteria</taxon>
        <taxon>Bacillati</taxon>
        <taxon>Bacillota</taxon>
        <taxon>Bacilli</taxon>
        <taxon>Bacillales</taxon>
        <taxon>Paenibacillaceae</taxon>
        <taxon>Cohnella</taxon>
    </lineage>
</organism>
<keyword evidence="2" id="KW-1185">Reference proteome</keyword>
<accession>A0A7X0SIM7</accession>
<dbReference type="InterPro" id="IPR013785">
    <property type="entry name" value="Aldolase_TIM"/>
</dbReference>
<evidence type="ECO:0000313" key="1">
    <source>
        <dbReference type="EMBL" id="MBB6729449.1"/>
    </source>
</evidence>
<dbReference type="InterPro" id="IPR050985">
    <property type="entry name" value="Alpha-glycosidase_related"/>
</dbReference>
<dbReference type="SUPFAM" id="SSF51445">
    <property type="entry name" value="(Trans)glycosidases"/>
    <property type="match status" value="1"/>
</dbReference>
<proteinExistence type="predicted"/>
<gene>
    <name evidence="1" type="ORF">H7C18_00880</name>
</gene>
<dbReference type="AlphaFoldDB" id="A0A7X0SIM7"/>